<dbReference type="GeneID" id="77009802"/>
<feature type="domain" description="DUF5605" evidence="3">
    <location>
        <begin position="510"/>
        <end position="582"/>
    </location>
</feature>
<dbReference type="Gene3D" id="3.20.20.80">
    <property type="entry name" value="Glycosidases"/>
    <property type="match status" value="1"/>
</dbReference>
<sequence length="585" mass="67341">MKIMEQTSMGRIWSDKPAKSVLFKYFPFLAEEEHIAFTYKMMTLGQFLERRMELGFSAGERDALLRELAGVPSGDAAAPSRESGSGKDRLADVRVEGGGVVSSPERAAKWDVFELELKGPSQGNPYTDVELAAVFSYDGGSRFVRVPGFYNGDGSYKIRLMPDREGVWTYRTESTVKALDGLEGTFVCDPPAAGNHGPVRVQDTFHFAYEDGTAYLPFGTTCYAWTHQGEELEQETLKSLAGSPFNKMRMCVFPKSYLYNRNEPQLYAYEGSLEKGWNFSVFNPAFFEHLEQRIADLGRLGIEADLILFHPYDRWGFSEMDREADDLYLRYIVARLAAYRNVWWSLANEYDLMWAKSAEDWERYAQIIQENDPYGHLLSNHNCLTFYDHSKPWVTHSSLQRIDVYKTSEATLEWRERWGKAVVIDECAYEGDIDQGWGNITGEEMVRRCWEGMIRGGYVGHGETYLNDEEILWWSKGGKLVGDSPARIGFLRRLVEEAPGQRWEPVKSDWDLPCAGIRDEYYMYYFGFNRPKFRIFQLRPGVRYKVDIIDTWNMTITEVPGSFEGTFRVDLPGRPYMAVRLTRTE</sequence>
<dbReference type="EMBL" id="JMQA01000007">
    <property type="protein sequence ID" value="KFN11627.1"/>
    <property type="molecule type" value="Genomic_DNA"/>
</dbReference>
<dbReference type="OrthoDB" id="127163at2"/>
<proteinExistence type="predicted"/>
<dbReference type="Pfam" id="PF18310">
    <property type="entry name" value="DUF5605"/>
    <property type="match status" value="1"/>
</dbReference>
<protein>
    <recommendedName>
        <fullName evidence="6">DUF5060 domain-containing protein</fullName>
    </recommendedName>
</protein>
<dbReference type="SUPFAM" id="SSF51445">
    <property type="entry name" value="(Trans)glycosidases"/>
    <property type="match status" value="1"/>
</dbReference>
<dbReference type="Gene3D" id="2.60.40.10">
    <property type="entry name" value="Immunoglobulins"/>
    <property type="match status" value="1"/>
</dbReference>
<dbReference type="Proteomes" id="UP000029278">
    <property type="component" value="Unassembled WGS sequence"/>
</dbReference>
<comment type="caution">
    <text evidence="4">The sequence shown here is derived from an EMBL/GenBank/DDBJ whole genome shotgun (WGS) entry which is preliminary data.</text>
</comment>
<dbReference type="PATRIC" id="fig|44252.3.peg.430"/>
<accession>A0A090ZM09</accession>
<gene>
    <name evidence="4" type="ORF">DJ90_6238</name>
</gene>
<evidence type="ECO:0000313" key="4">
    <source>
        <dbReference type="EMBL" id="KFN11627.1"/>
    </source>
</evidence>
<dbReference type="HOGENOM" id="CLU_509868_0_0_9"/>
<reference evidence="4 5" key="1">
    <citation type="submission" date="2014-04" db="EMBL/GenBank/DDBJ databases">
        <authorList>
            <person name="Bishop-Lilly K.A."/>
            <person name="Broomall S.M."/>
            <person name="Chain P.S."/>
            <person name="Chertkov O."/>
            <person name="Coyne S.R."/>
            <person name="Daligault H.E."/>
            <person name="Davenport K.W."/>
            <person name="Erkkila T."/>
            <person name="Frey K.G."/>
            <person name="Gibbons H.S."/>
            <person name="Gu W."/>
            <person name="Jaissle J."/>
            <person name="Johnson S.L."/>
            <person name="Koroleva G.I."/>
            <person name="Ladner J.T."/>
            <person name="Lo C.-C."/>
            <person name="Minogue T.D."/>
            <person name="Munk C."/>
            <person name="Palacios G.F."/>
            <person name="Redden C.L."/>
            <person name="Rosenzweig C.N."/>
            <person name="Scholz M.B."/>
            <person name="Teshima H."/>
            <person name="Xu Y."/>
        </authorList>
    </citation>
    <scope>NUCLEOTIDE SEQUENCE [LARGE SCALE GENOMIC DNA]</scope>
    <source>
        <strain evidence="4 5">8244</strain>
    </source>
</reference>
<evidence type="ECO:0000313" key="5">
    <source>
        <dbReference type="Proteomes" id="UP000029278"/>
    </source>
</evidence>
<evidence type="ECO:0000259" key="3">
    <source>
        <dbReference type="Pfam" id="PF18310"/>
    </source>
</evidence>
<evidence type="ECO:0008006" key="6">
    <source>
        <dbReference type="Google" id="ProtNLM"/>
    </source>
</evidence>
<dbReference type="PANTHER" id="PTHR37836">
    <property type="entry name" value="LMO1036 PROTEIN"/>
    <property type="match status" value="1"/>
</dbReference>
<dbReference type="InterPro" id="IPR041239">
    <property type="entry name" value="DUF5605"/>
</dbReference>
<dbReference type="Gene3D" id="2.60.40.3950">
    <property type="match status" value="1"/>
</dbReference>
<name>A0A090ZM09_PAEMA</name>
<feature type="domain" description="Apiosidase-like catalytic" evidence="1">
    <location>
        <begin position="206"/>
        <end position="465"/>
    </location>
</feature>
<dbReference type="STRING" id="44252.DJ90_6238"/>
<dbReference type="InterPro" id="IPR013783">
    <property type="entry name" value="Ig-like_fold"/>
</dbReference>
<dbReference type="PANTHER" id="PTHR37836:SF2">
    <property type="entry name" value="DUF4038 DOMAIN-CONTAINING PROTEIN"/>
    <property type="match status" value="1"/>
</dbReference>
<feature type="domain" description="DUF5060" evidence="2">
    <location>
        <begin position="108"/>
        <end position="174"/>
    </location>
</feature>
<dbReference type="AlphaFoldDB" id="A0A090ZM09"/>
<evidence type="ECO:0000259" key="1">
    <source>
        <dbReference type="Pfam" id="PF13204"/>
    </source>
</evidence>
<evidence type="ECO:0000259" key="2">
    <source>
        <dbReference type="Pfam" id="PF16586"/>
    </source>
</evidence>
<dbReference type="InterPro" id="IPR017853">
    <property type="entry name" value="GH"/>
</dbReference>
<dbReference type="InterPro" id="IPR032260">
    <property type="entry name" value="DUF5060"/>
</dbReference>
<dbReference type="Pfam" id="PF13204">
    <property type="entry name" value="Apiosidase"/>
    <property type="match status" value="1"/>
</dbReference>
<keyword evidence="5" id="KW-1185">Reference proteome</keyword>
<dbReference type="InterPro" id="IPR025277">
    <property type="entry name" value="Apiosidase-like_cat_dom"/>
</dbReference>
<organism evidence="4 5">
    <name type="scientific">Paenibacillus macerans</name>
    <name type="common">Bacillus macerans</name>
    <dbReference type="NCBI Taxonomy" id="44252"/>
    <lineage>
        <taxon>Bacteria</taxon>
        <taxon>Bacillati</taxon>
        <taxon>Bacillota</taxon>
        <taxon>Bacilli</taxon>
        <taxon>Bacillales</taxon>
        <taxon>Paenibacillaceae</taxon>
        <taxon>Paenibacillus</taxon>
    </lineage>
</organism>
<dbReference type="RefSeq" id="WP_036626499.1">
    <property type="nucleotide sequence ID" value="NZ_JAHAJO010000159.1"/>
</dbReference>
<dbReference type="Pfam" id="PF16586">
    <property type="entry name" value="DUF5060"/>
    <property type="match status" value="1"/>
</dbReference>